<evidence type="ECO:0000256" key="1">
    <source>
        <dbReference type="SAM" id="Coils"/>
    </source>
</evidence>
<gene>
    <name evidence="3" type="ORF">GCM10023230_20830</name>
</gene>
<feature type="coiled-coil region" evidence="1">
    <location>
        <begin position="170"/>
        <end position="197"/>
    </location>
</feature>
<evidence type="ECO:0000313" key="3">
    <source>
        <dbReference type="EMBL" id="GAA4770493.1"/>
    </source>
</evidence>
<evidence type="ECO:0000313" key="4">
    <source>
        <dbReference type="Proteomes" id="UP001500141"/>
    </source>
</evidence>
<dbReference type="EMBL" id="BAABIP010000017">
    <property type="protein sequence ID" value="GAA4770493.1"/>
    <property type="molecule type" value="Genomic_DNA"/>
</dbReference>
<keyword evidence="1" id="KW-0175">Coiled coil</keyword>
<protein>
    <submittedName>
        <fullName evidence="3">Transcriptional regulator</fullName>
    </submittedName>
</protein>
<accession>A0ABP9A002</accession>
<dbReference type="Proteomes" id="UP001500141">
    <property type="component" value="Unassembled WGS sequence"/>
</dbReference>
<reference evidence="4" key="1">
    <citation type="journal article" date="2019" name="Int. J. Syst. Evol. Microbiol.">
        <title>The Global Catalogue of Microorganisms (GCM) 10K type strain sequencing project: providing services to taxonomists for standard genome sequencing and annotation.</title>
        <authorList>
            <consortium name="The Broad Institute Genomics Platform"/>
            <consortium name="The Broad Institute Genome Sequencing Center for Infectious Disease"/>
            <person name="Wu L."/>
            <person name="Ma J."/>
        </authorList>
    </citation>
    <scope>NUCLEOTIDE SEQUENCE [LARGE SCALE GENOMIC DNA]</scope>
    <source>
        <strain evidence="4">JCM 18198</strain>
    </source>
</reference>
<keyword evidence="4" id="KW-1185">Reference proteome</keyword>
<comment type="caution">
    <text evidence="3">The sequence shown here is derived from an EMBL/GenBank/DDBJ whole genome shotgun (WGS) entry which is preliminary data.</text>
</comment>
<evidence type="ECO:0000256" key="2">
    <source>
        <dbReference type="SAM" id="MobiDB-lite"/>
    </source>
</evidence>
<dbReference type="RefSeq" id="WP_264542357.1">
    <property type="nucleotide sequence ID" value="NZ_BAABIP010000017.1"/>
</dbReference>
<sequence>MNYIKHLTGFFDRIIQDRELNPTHISLYIALFQAWNVNRFKNPISITRDEMMRISKICSKATYHKCMRELNEKQYIKYEPSFNPYKGSMVILFNFSEDLKPVQKKDNTTKKISLDTGQVLDKHKTTTKTTTETATEQALVSSINYINNTNISNDKNVSNLEKHTKNFEEINNSNLKNQTQEKEKSFAKKEKEEMQNENSVFANSDENQIKNSWQKSSTKKEEKLEPTIEEVKTYFQENNFPEQEALKFFNYFKSVGWLVGGKTPMADWQAAAQNWMINAPKYISNAEQPNRTKQLNTTTDKDYSEPL</sequence>
<feature type="compositionally biased region" description="Polar residues" evidence="2">
    <location>
        <begin position="285"/>
        <end position="298"/>
    </location>
</feature>
<proteinExistence type="predicted"/>
<organism evidence="3 4">
    <name type="scientific">Flavobacterium hankyongi</name>
    <dbReference type="NCBI Taxonomy" id="1176532"/>
    <lineage>
        <taxon>Bacteria</taxon>
        <taxon>Pseudomonadati</taxon>
        <taxon>Bacteroidota</taxon>
        <taxon>Flavobacteriia</taxon>
        <taxon>Flavobacteriales</taxon>
        <taxon>Flavobacteriaceae</taxon>
        <taxon>Flavobacterium</taxon>
    </lineage>
</organism>
<name>A0ABP9A002_9FLAO</name>
<feature type="region of interest" description="Disordered" evidence="2">
    <location>
        <begin position="284"/>
        <end position="307"/>
    </location>
</feature>